<evidence type="ECO:0000313" key="1">
    <source>
        <dbReference type="EMBL" id="EPF20068.1"/>
    </source>
</evidence>
<evidence type="ECO:0000313" key="2">
    <source>
        <dbReference type="Proteomes" id="UP000014585"/>
    </source>
</evidence>
<reference evidence="1 2" key="1">
    <citation type="submission" date="2013-04" db="EMBL/GenBank/DDBJ databases">
        <authorList>
            <person name="Weinstock G."/>
            <person name="Sodergren E."/>
            <person name="Lobos E.A."/>
            <person name="Fulton L."/>
            <person name="Fulton R."/>
            <person name="Courtney L."/>
            <person name="Fronick C."/>
            <person name="O'Laughlin M."/>
            <person name="Godfrey J."/>
            <person name="Wilson R.M."/>
            <person name="Miner T."/>
            <person name="Farmer C."/>
            <person name="Delehaunty K."/>
            <person name="Cordes M."/>
            <person name="Minx P."/>
            <person name="Tomlinson C."/>
            <person name="Chen J."/>
            <person name="Wollam A."/>
            <person name="Pepin K.H."/>
            <person name="Palsikar V.B."/>
            <person name="Zhang X."/>
            <person name="Suruliraj S."/>
            <person name="Perna N.T."/>
            <person name="Plunkett G."/>
            <person name="Warren W."/>
            <person name="Mitreva M."/>
            <person name="Mardis E.R."/>
            <person name="Wilson R.K."/>
        </authorList>
    </citation>
    <scope>NUCLEOTIDE SEQUENCE [LARGE SCALE GENOMIC DNA]</scope>
    <source>
        <strain evidence="1 2">DSM 4568</strain>
    </source>
</reference>
<dbReference type="AlphaFoldDB" id="S3J2G1"/>
<organism evidence="1 2">
    <name type="scientific">Cedecea davisae DSM 4568</name>
    <dbReference type="NCBI Taxonomy" id="566551"/>
    <lineage>
        <taxon>Bacteria</taxon>
        <taxon>Pseudomonadati</taxon>
        <taxon>Pseudomonadota</taxon>
        <taxon>Gammaproteobacteria</taxon>
        <taxon>Enterobacterales</taxon>
        <taxon>Enterobacteriaceae</taxon>
        <taxon>Cedecea</taxon>
    </lineage>
</organism>
<gene>
    <name evidence="1" type="ORF">HMPREF0201_00667</name>
</gene>
<accession>S3J2G1</accession>
<sequence>MGRSLGGRLLTAEQWELLRHRIWLERMEEGYITPCRAPLFKKVFGERKKSMSRINKPAKSPDLDDPGFIFTL</sequence>
<dbReference type="HOGENOM" id="CLU_2714990_0_0_6"/>
<dbReference type="EMBL" id="ATDT01000004">
    <property type="protein sequence ID" value="EPF20068.1"/>
    <property type="molecule type" value="Genomic_DNA"/>
</dbReference>
<dbReference type="Proteomes" id="UP000014585">
    <property type="component" value="Unassembled WGS sequence"/>
</dbReference>
<proteinExistence type="predicted"/>
<name>S3J2G1_9ENTR</name>
<comment type="caution">
    <text evidence="1">The sequence shown here is derived from an EMBL/GenBank/DDBJ whole genome shotgun (WGS) entry which is preliminary data.</text>
</comment>
<protein>
    <submittedName>
        <fullName evidence="1">Uncharacterized protein</fullName>
    </submittedName>
</protein>